<protein>
    <submittedName>
        <fullName evidence="1">Uncharacterized protein</fullName>
    </submittedName>
</protein>
<proteinExistence type="predicted"/>
<dbReference type="Proteomes" id="UP000243540">
    <property type="component" value="Unassembled WGS sequence"/>
</dbReference>
<evidence type="ECO:0000313" key="1">
    <source>
        <dbReference type="EMBL" id="OTA29242.1"/>
    </source>
</evidence>
<organism evidence="1 2">
    <name type="scientific">Alloscardovia macacae</name>
    <dbReference type="NCBI Taxonomy" id="1160091"/>
    <lineage>
        <taxon>Bacteria</taxon>
        <taxon>Bacillati</taxon>
        <taxon>Actinomycetota</taxon>
        <taxon>Actinomycetes</taxon>
        <taxon>Bifidobacteriales</taxon>
        <taxon>Bifidobacteriaceae</taxon>
        <taxon>Alloscardovia</taxon>
    </lineage>
</organism>
<dbReference type="AlphaFoldDB" id="A0A1Y2SZ19"/>
<sequence>MEKVILLSSKLVERDVDGNRVNLPPVEVGFFYALCAPSSASSESVGRVSVVEEFDVYTRDSFLAVHVGDVLEIRGKRFTVSRPAVRWSRDGEHTIGVVVHCERAYDVEGGRTREGEARIE</sequence>
<name>A0A1Y2SZ19_9BIFI</name>
<reference evidence="1 2" key="1">
    <citation type="submission" date="2017-04" db="EMBL/GenBank/DDBJ databases">
        <title>Draft genome sequences of Alloscardovia macacae UMA81211 and UMA81212 isolated from the feces of a rhesus macaque (Macaca mulatta).</title>
        <authorList>
            <person name="Albert K."/>
            <person name="Sela D.A."/>
        </authorList>
    </citation>
    <scope>NUCLEOTIDE SEQUENCE [LARGE SCALE GENOMIC DNA]</scope>
    <source>
        <strain evidence="1 2">UMA81212</strain>
    </source>
</reference>
<comment type="caution">
    <text evidence="1">The sequence shown here is derived from an EMBL/GenBank/DDBJ whole genome shotgun (WGS) entry which is preliminary data.</text>
</comment>
<evidence type="ECO:0000313" key="2">
    <source>
        <dbReference type="Proteomes" id="UP000243540"/>
    </source>
</evidence>
<gene>
    <name evidence="1" type="ORF">B9T39_03750</name>
</gene>
<dbReference type="STRING" id="1160091.B9T39_03750"/>
<dbReference type="EMBL" id="NEKC01000007">
    <property type="protein sequence ID" value="OTA29242.1"/>
    <property type="molecule type" value="Genomic_DNA"/>
</dbReference>
<accession>A0A1Y2SZ19</accession>